<evidence type="ECO:0000313" key="6">
    <source>
        <dbReference type="EMBL" id="ACU53637.1"/>
    </source>
</evidence>
<feature type="transmembrane region" description="Helical" evidence="5">
    <location>
        <begin position="6"/>
        <end position="23"/>
    </location>
</feature>
<dbReference type="RefSeq" id="WP_015798128.1">
    <property type="nucleotide sequence ID" value="NC_013124.1"/>
</dbReference>
<feature type="transmembrane region" description="Helical" evidence="5">
    <location>
        <begin position="91"/>
        <end position="113"/>
    </location>
</feature>
<keyword evidence="4 5" id="KW-0472">Membrane</keyword>
<keyword evidence="6" id="KW-0489">Methyltransferase</keyword>
<dbReference type="STRING" id="525909.Afer_0685"/>
<evidence type="ECO:0000256" key="3">
    <source>
        <dbReference type="ARBA" id="ARBA00022989"/>
    </source>
</evidence>
<keyword evidence="2 5" id="KW-0812">Transmembrane</keyword>
<evidence type="ECO:0000256" key="4">
    <source>
        <dbReference type="ARBA" id="ARBA00023136"/>
    </source>
</evidence>
<gene>
    <name evidence="6" type="ordered locus">Afer_0685</name>
</gene>
<accession>C7LY29</accession>
<keyword evidence="6" id="KW-0808">Transferase</keyword>
<dbReference type="PANTHER" id="PTHR12714">
    <property type="entry name" value="PROTEIN-S ISOPRENYLCYSTEINE O-METHYLTRANSFERASE"/>
    <property type="match status" value="1"/>
</dbReference>
<organism evidence="6 7">
    <name type="scientific">Acidimicrobium ferrooxidans (strain DSM 10331 / JCM 15462 / NBRC 103882 / ICP)</name>
    <dbReference type="NCBI Taxonomy" id="525909"/>
    <lineage>
        <taxon>Bacteria</taxon>
        <taxon>Bacillati</taxon>
        <taxon>Actinomycetota</taxon>
        <taxon>Acidimicrobiia</taxon>
        <taxon>Acidimicrobiales</taxon>
        <taxon>Acidimicrobiaceae</taxon>
        <taxon>Acidimicrobium</taxon>
    </lineage>
</organism>
<dbReference type="KEGG" id="afo:Afer_0685"/>
<evidence type="ECO:0000256" key="1">
    <source>
        <dbReference type="ARBA" id="ARBA00004127"/>
    </source>
</evidence>
<dbReference type="eggNOG" id="COG2020">
    <property type="taxonomic scope" value="Bacteria"/>
</dbReference>
<dbReference type="EMBL" id="CP001631">
    <property type="protein sequence ID" value="ACU53637.1"/>
    <property type="molecule type" value="Genomic_DNA"/>
</dbReference>
<dbReference type="AlphaFoldDB" id="C7LY29"/>
<dbReference type="Pfam" id="PF04191">
    <property type="entry name" value="PEMT"/>
    <property type="match status" value="1"/>
</dbReference>
<comment type="subcellular location">
    <subcellularLocation>
        <location evidence="1">Endomembrane system</location>
        <topology evidence="1">Multi-pass membrane protein</topology>
    </subcellularLocation>
</comment>
<evidence type="ECO:0000256" key="5">
    <source>
        <dbReference type="SAM" id="Phobius"/>
    </source>
</evidence>
<dbReference type="Proteomes" id="UP000000771">
    <property type="component" value="Chromosome"/>
</dbReference>
<keyword evidence="7" id="KW-1185">Reference proteome</keyword>
<sequence length="147" mass="15652">MERVPPPVVLPIGVAVASGLARVDRLPSRLRRSIGGALLVAGAGLAGWAALTMEASGTSPDPRKPPEALVSSGPYRFTRNPIYLGMLSAQAGAAFITARPSLVFGALVAGVFLDQFVIAREERELAERFGDAYAEVVARTPRWLVRR</sequence>
<evidence type="ECO:0000256" key="2">
    <source>
        <dbReference type="ARBA" id="ARBA00022692"/>
    </source>
</evidence>
<keyword evidence="3 5" id="KW-1133">Transmembrane helix</keyword>
<proteinExistence type="predicted"/>
<dbReference type="InterPro" id="IPR007318">
    <property type="entry name" value="Phopholipid_MeTrfase"/>
</dbReference>
<dbReference type="HOGENOM" id="CLU_065200_4_0_11"/>
<feature type="transmembrane region" description="Helical" evidence="5">
    <location>
        <begin position="35"/>
        <end position="53"/>
    </location>
</feature>
<reference evidence="6 7" key="1">
    <citation type="journal article" date="2009" name="Stand. Genomic Sci.">
        <title>Complete genome sequence of Acidimicrobium ferrooxidans type strain (ICP).</title>
        <authorList>
            <person name="Clum A."/>
            <person name="Nolan M."/>
            <person name="Lang E."/>
            <person name="Glavina Del Rio T."/>
            <person name="Tice H."/>
            <person name="Copeland A."/>
            <person name="Cheng J.F."/>
            <person name="Lucas S."/>
            <person name="Chen F."/>
            <person name="Bruce D."/>
            <person name="Goodwin L."/>
            <person name="Pitluck S."/>
            <person name="Ivanova N."/>
            <person name="Mavrommatis K."/>
            <person name="Mikhailova N."/>
            <person name="Pati A."/>
            <person name="Chen A."/>
            <person name="Palaniappan K."/>
            <person name="Goker M."/>
            <person name="Spring S."/>
            <person name="Land M."/>
            <person name="Hauser L."/>
            <person name="Chang Y.J."/>
            <person name="Jeffries C.C."/>
            <person name="Chain P."/>
            <person name="Bristow J."/>
            <person name="Eisen J.A."/>
            <person name="Markowitz V."/>
            <person name="Hugenholtz P."/>
            <person name="Kyrpides N.C."/>
            <person name="Klenk H.P."/>
            <person name="Lapidus A."/>
        </authorList>
    </citation>
    <scope>NUCLEOTIDE SEQUENCE [LARGE SCALE GENOMIC DNA]</scope>
    <source>
        <strain evidence="7">DSM 10331 / JCM 15462 / NBRC 103882 / ICP</strain>
    </source>
</reference>
<dbReference type="Gene3D" id="1.20.120.1630">
    <property type="match status" value="1"/>
</dbReference>
<evidence type="ECO:0000313" key="7">
    <source>
        <dbReference type="Proteomes" id="UP000000771"/>
    </source>
</evidence>
<dbReference type="GO" id="GO:0012505">
    <property type="term" value="C:endomembrane system"/>
    <property type="evidence" value="ECO:0007669"/>
    <property type="project" value="UniProtKB-SubCell"/>
</dbReference>
<dbReference type="GO" id="GO:0008168">
    <property type="term" value="F:methyltransferase activity"/>
    <property type="evidence" value="ECO:0007669"/>
    <property type="project" value="UniProtKB-KW"/>
</dbReference>
<protein>
    <submittedName>
        <fullName evidence="6">Isoprenylcysteine carboxyl methyltransferase</fullName>
    </submittedName>
</protein>
<name>C7LY29_ACIFD</name>
<dbReference type="PANTHER" id="PTHR12714:SF9">
    <property type="entry name" value="PROTEIN-S-ISOPRENYLCYSTEINE O-METHYLTRANSFERASE"/>
    <property type="match status" value="1"/>
</dbReference>
<dbReference type="GO" id="GO:0032259">
    <property type="term" value="P:methylation"/>
    <property type="evidence" value="ECO:0007669"/>
    <property type="project" value="UniProtKB-KW"/>
</dbReference>
<dbReference type="OrthoDB" id="941586at2"/>